<evidence type="ECO:0000313" key="2">
    <source>
        <dbReference type="Proteomes" id="UP000886689"/>
    </source>
</evidence>
<gene>
    <name evidence="1" type="ORF">IPL58_11060</name>
</gene>
<sequence>MLLILGLAGPASAQEALSGLPKPGVRDLCPVCGMLVSKYPNWTATVLYKDGHAHHFDGAKDLFKYLQELPKYAPGHRAEDMKHIAVTDFYNLQKIDARQALYVTGSDVLGPMGHELVPLVTDVDANDFMKDHKGKRILRFDQVTREIVEKLDRGKAE</sequence>
<dbReference type="Proteomes" id="UP000886689">
    <property type="component" value="Unassembled WGS sequence"/>
</dbReference>
<dbReference type="EMBL" id="JADJUC010000012">
    <property type="protein sequence ID" value="MBK8524583.1"/>
    <property type="molecule type" value="Genomic_DNA"/>
</dbReference>
<dbReference type="PANTHER" id="PTHR41247:SF1">
    <property type="entry name" value="HTH-TYPE TRANSCRIPTIONAL REPRESSOR YCNK"/>
    <property type="match status" value="1"/>
</dbReference>
<comment type="caution">
    <text evidence="1">The sequence shown here is derived from an EMBL/GenBank/DDBJ whole genome shotgun (WGS) entry which is preliminary data.</text>
</comment>
<dbReference type="SUPFAM" id="SSF160387">
    <property type="entry name" value="NosL/MerB-like"/>
    <property type="match status" value="1"/>
</dbReference>
<evidence type="ECO:0000313" key="1">
    <source>
        <dbReference type="EMBL" id="MBK8524583.1"/>
    </source>
</evidence>
<dbReference type="AlphaFoldDB" id="A0A9D7K1K3"/>
<accession>A0A9D7K1K3</accession>
<dbReference type="Gene3D" id="3.30.70.2050">
    <property type="match status" value="1"/>
</dbReference>
<protein>
    <submittedName>
        <fullName evidence="1">Nitrous oxide reductase accessory protein NosL</fullName>
    </submittedName>
</protein>
<reference evidence="1" key="1">
    <citation type="submission" date="2020-10" db="EMBL/GenBank/DDBJ databases">
        <title>Connecting structure to function with the recovery of over 1000 high-quality activated sludge metagenome-assembled genomes encoding full-length rRNA genes using long-read sequencing.</title>
        <authorList>
            <person name="Singleton C.M."/>
            <person name="Petriglieri F."/>
            <person name="Kristensen J.M."/>
            <person name="Kirkegaard R.H."/>
            <person name="Michaelsen T.Y."/>
            <person name="Andersen M.H."/>
            <person name="Karst S.M."/>
            <person name="Dueholm M.S."/>
            <person name="Nielsen P.H."/>
            <person name="Albertsen M."/>
        </authorList>
    </citation>
    <scope>NUCLEOTIDE SEQUENCE</scope>
    <source>
        <strain evidence="1">Hirt_18-Q3-R61-65_BATAC.395</strain>
    </source>
</reference>
<dbReference type="Pfam" id="PF05573">
    <property type="entry name" value="NosL"/>
    <property type="match status" value="1"/>
</dbReference>
<proteinExistence type="predicted"/>
<dbReference type="PANTHER" id="PTHR41247">
    <property type="entry name" value="HTH-TYPE TRANSCRIPTIONAL REPRESSOR YCNK"/>
    <property type="match status" value="1"/>
</dbReference>
<organism evidence="1 2">
    <name type="scientific">Candidatus Proximibacter danicus</name>
    <dbReference type="NCBI Taxonomy" id="2954365"/>
    <lineage>
        <taxon>Bacteria</taxon>
        <taxon>Pseudomonadati</taxon>
        <taxon>Pseudomonadota</taxon>
        <taxon>Betaproteobacteria</taxon>
        <taxon>Candidatus Proximibacter</taxon>
    </lineage>
</organism>
<dbReference type="InterPro" id="IPR008719">
    <property type="entry name" value="N2O_reductase_NosL"/>
</dbReference>
<name>A0A9D7K1K3_9PROT</name>